<dbReference type="Proteomes" id="UP000823775">
    <property type="component" value="Unassembled WGS sequence"/>
</dbReference>
<protein>
    <submittedName>
        <fullName evidence="1">Uncharacterized protein</fullName>
    </submittedName>
</protein>
<organism evidence="1 2">
    <name type="scientific">Datura stramonium</name>
    <name type="common">Jimsonweed</name>
    <name type="synonym">Common thornapple</name>
    <dbReference type="NCBI Taxonomy" id="4076"/>
    <lineage>
        <taxon>Eukaryota</taxon>
        <taxon>Viridiplantae</taxon>
        <taxon>Streptophyta</taxon>
        <taxon>Embryophyta</taxon>
        <taxon>Tracheophyta</taxon>
        <taxon>Spermatophyta</taxon>
        <taxon>Magnoliopsida</taxon>
        <taxon>eudicotyledons</taxon>
        <taxon>Gunneridae</taxon>
        <taxon>Pentapetalae</taxon>
        <taxon>asterids</taxon>
        <taxon>lamiids</taxon>
        <taxon>Solanales</taxon>
        <taxon>Solanaceae</taxon>
        <taxon>Solanoideae</taxon>
        <taxon>Datureae</taxon>
        <taxon>Datura</taxon>
    </lineage>
</organism>
<evidence type="ECO:0000313" key="1">
    <source>
        <dbReference type="EMBL" id="MCE2055889.1"/>
    </source>
</evidence>
<keyword evidence="2" id="KW-1185">Reference proteome</keyword>
<name>A0ABS8W1D9_DATST</name>
<reference evidence="1 2" key="1">
    <citation type="journal article" date="2021" name="BMC Genomics">
        <title>Datura genome reveals duplications of psychoactive alkaloid biosynthetic genes and high mutation rate following tissue culture.</title>
        <authorList>
            <person name="Rajewski A."/>
            <person name="Carter-House D."/>
            <person name="Stajich J."/>
            <person name="Litt A."/>
        </authorList>
    </citation>
    <scope>NUCLEOTIDE SEQUENCE [LARGE SCALE GENOMIC DNA]</scope>
    <source>
        <strain evidence="1">AR-01</strain>
    </source>
</reference>
<gene>
    <name evidence="1" type="ORF">HAX54_043673</name>
</gene>
<feature type="non-terminal residue" evidence="1">
    <location>
        <position position="126"/>
    </location>
</feature>
<comment type="caution">
    <text evidence="1">The sequence shown here is derived from an EMBL/GenBank/DDBJ whole genome shotgun (WGS) entry which is preliminary data.</text>
</comment>
<evidence type="ECO:0000313" key="2">
    <source>
        <dbReference type="Proteomes" id="UP000823775"/>
    </source>
</evidence>
<sequence>DAIELNHDLKDKHIARVKIKAGHAKVGDRENQAQIVSLHVGFVSRGLISVFSSVPRRGVKNLAQETSKPAHWLREMELQLRDSLCATLSVDYAELWEKLVIEVYRKGSLSTRITMTSEPTLATKCG</sequence>
<feature type="non-terminal residue" evidence="1">
    <location>
        <position position="1"/>
    </location>
</feature>
<proteinExistence type="predicted"/>
<dbReference type="EMBL" id="JACEIK010006567">
    <property type="protein sequence ID" value="MCE2055889.1"/>
    <property type="molecule type" value="Genomic_DNA"/>
</dbReference>
<accession>A0ABS8W1D9</accession>